<keyword evidence="5" id="KW-0472">Membrane</keyword>
<dbReference type="PANTHER" id="PTHR35789:SF1">
    <property type="entry name" value="SPORE GERMINATION PROTEIN B3"/>
    <property type="match status" value="1"/>
</dbReference>
<dbReference type="Pfam" id="PF25198">
    <property type="entry name" value="Spore_GerAC_N"/>
    <property type="match status" value="1"/>
</dbReference>
<evidence type="ECO:0000256" key="1">
    <source>
        <dbReference type="ARBA" id="ARBA00004635"/>
    </source>
</evidence>
<keyword evidence="7" id="KW-0449">Lipoprotein</keyword>
<keyword evidence="8" id="KW-0175">Coiled coil</keyword>
<dbReference type="GO" id="GO:0016020">
    <property type="term" value="C:membrane"/>
    <property type="evidence" value="ECO:0007669"/>
    <property type="project" value="UniProtKB-SubCell"/>
</dbReference>
<evidence type="ECO:0000256" key="3">
    <source>
        <dbReference type="ARBA" id="ARBA00022544"/>
    </source>
</evidence>
<keyword evidence="6" id="KW-0564">Palmitate</keyword>
<name>A0A1X7IX69_9BACL</name>
<dbReference type="EMBL" id="FXAZ01000001">
    <property type="protein sequence ID" value="SMG19501.1"/>
    <property type="molecule type" value="Genomic_DNA"/>
</dbReference>
<evidence type="ECO:0000256" key="8">
    <source>
        <dbReference type="SAM" id="Coils"/>
    </source>
</evidence>
<dbReference type="Proteomes" id="UP000193834">
    <property type="component" value="Unassembled WGS sequence"/>
</dbReference>
<dbReference type="AlphaFoldDB" id="A0A1X7IX69"/>
<feature type="domain" description="Spore germination protein N-terminal" evidence="10">
    <location>
        <begin position="22"/>
        <end position="191"/>
    </location>
</feature>
<keyword evidence="3" id="KW-0309">Germination</keyword>
<keyword evidence="4" id="KW-0732">Signal</keyword>
<evidence type="ECO:0000313" key="12">
    <source>
        <dbReference type="Proteomes" id="UP000193834"/>
    </source>
</evidence>
<accession>A0A1X7IX69</accession>
<evidence type="ECO:0000256" key="2">
    <source>
        <dbReference type="ARBA" id="ARBA00007886"/>
    </source>
</evidence>
<evidence type="ECO:0000259" key="10">
    <source>
        <dbReference type="Pfam" id="PF25198"/>
    </source>
</evidence>
<evidence type="ECO:0000256" key="7">
    <source>
        <dbReference type="ARBA" id="ARBA00023288"/>
    </source>
</evidence>
<dbReference type="InterPro" id="IPR057336">
    <property type="entry name" value="GerAC_N"/>
</dbReference>
<dbReference type="GO" id="GO:0009847">
    <property type="term" value="P:spore germination"/>
    <property type="evidence" value="ECO:0007669"/>
    <property type="project" value="InterPro"/>
</dbReference>
<dbReference type="InterPro" id="IPR008844">
    <property type="entry name" value="Spore_GerAC-like"/>
</dbReference>
<dbReference type="Gene3D" id="3.30.300.210">
    <property type="entry name" value="Nutrient germinant receptor protein C, domain 3"/>
    <property type="match status" value="1"/>
</dbReference>
<feature type="domain" description="Spore germination GerAC-like C-terminal" evidence="9">
    <location>
        <begin position="200"/>
        <end position="358"/>
    </location>
</feature>
<evidence type="ECO:0000256" key="6">
    <source>
        <dbReference type="ARBA" id="ARBA00023139"/>
    </source>
</evidence>
<sequence length="361" mass="41634">MKKLMIIMLFLLLINISGCGFKDIDKRFLVVAIGVDKGEVKKYNVTLKLIIPTALVSPGQSKYQLIHYEGDSISEAIEYLRSEIDKQLDLGHAKITIIGEALAQDQISNHFDWFIRRRGIQRIEYVALGQPSAKDILSLSQQSERLAGNSLILSFGHEGTESSFIVTEYLYDFYERLLEKGKDPFMPVIRVRGDTYEINKAALFDKEQVKLMLDPNDTRMFKALLMKKSNFEVRVKEDPLEYTLSVQHLRYHFKIVTPSNGDPYLQLDMKVKGIAEESDTIQFHESWNEIERAAEQSLERSIKQLLEKMSAQQLDPLGFGLRYMATRHDGEKEWEDWQSIYPKLQFRVNVKVTLEGTGEIN</sequence>
<comment type="similarity">
    <text evidence="2">Belongs to the GerABKC lipoprotein family.</text>
</comment>
<dbReference type="STRING" id="1852522.SAMN06295960_0918"/>
<gene>
    <name evidence="11" type="ORF">SAMN06295960_0918</name>
</gene>
<proteinExistence type="inferred from homology"/>
<dbReference type="InterPro" id="IPR046953">
    <property type="entry name" value="Spore_GerAC-like_C"/>
</dbReference>
<dbReference type="PANTHER" id="PTHR35789">
    <property type="entry name" value="SPORE GERMINATION PROTEIN B3"/>
    <property type="match status" value="1"/>
</dbReference>
<dbReference type="InterPro" id="IPR038501">
    <property type="entry name" value="Spore_GerAC_C_sf"/>
</dbReference>
<reference evidence="11 12" key="1">
    <citation type="submission" date="2017-04" db="EMBL/GenBank/DDBJ databases">
        <authorList>
            <person name="Afonso C.L."/>
            <person name="Miller P.J."/>
            <person name="Scott M.A."/>
            <person name="Spackman E."/>
            <person name="Goraichik I."/>
            <person name="Dimitrov K.M."/>
            <person name="Suarez D.L."/>
            <person name="Swayne D.E."/>
        </authorList>
    </citation>
    <scope>NUCLEOTIDE SEQUENCE [LARGE SCALE GENOMIC DNA]</scope>
    <source>
        <strain evidence="11 12">11</strain>
    </source>
</reference>
<evidence type="ECO:0000256" key="5">
    <source>
        <dbReference type="ARBA" id="ARBA00023136"/>
    </source>
</evidence>
<evidence type="ECO:0000256" key="4">
    <source>
        <dbReference type="ARBA" id="ARBA00022729"/>
    </source>
</evidence>
<feature type="coiled-coil region" evidence="8">
    <location>
        <begin position="288"/>
        <end position="315"/>
    </location>
</feature>
<dbReference type="OrthoDB" id="2433998at2"/>
<evidence type="ECO:0000259" key="9">
    <source>
        <dbReference type="Pfam" id="PF05504"/>
    </source>
</evidence>
<protein>
    <submittedName>
        <fullName evidence="11">Spore germination protein KC</fullName>
    </submittedName>
</protein>
<dbReference type="RefSeq" id="WP_085493124.1">
    <property type="nucleotide sequence ID" value="NZ_FXAZ01000001.1"/>
</dbReference>
<comment type="subcellular location">
    <subcellularLocation>
        <location evidence="1">Membrane</location>
        <topology evidence="1">Lipid-anchor</topology>
    </subcellularLocation>
</comment>
<organism evidence="11 12">
    <name type="scientific">Paenibacillus aquistagni</name>
    <dbReference type="NCBI Taxonomy" id="1852522"/>
    <lineage>
        <taxon>Bacteria</taxon>
        <taxon>Bacillati</taxon>
        <taxon>Bacillota</taxon>
        <taxon>Bacilli</taxon>
        <taxon>Bacillales</taxon>
        <taxon>Paenibacillaceae</taxon>
        <taxon>Paenibacillus</taxon>
    </lineage>
</organism>
<evidence type="ECO:0000313" key="11">
    <source>
        <dbReference type="EMBL" id="SMG19501.1"/>
    </source>
</evidence>
<dbReference type="NCBIfam" id="TIGR02887">
    <property type="entry name" value="spore_ger_x_C"/>
    <property type="match status" value="1"/>
</dbReference>
<keyword evidence="12" id="KW-1185">Reference proteome</keyword>
<dbReference type="Pfam" id="PF05504">
    <property type="entry name" value="Spore_GerAC"/>
    <property type="match status" value="1"/>
</dbReference>